<dbReference type="Proteomes" id="UP000613160">
    <property type="component" value="Unassembled WGS sequence"/>
</dbReference>
<gene>
    <name evidence="2" type="ORF">GCM10011335_00070</name>
</gene>
<proteinExistence type="predicted"/>
<dbReference type="AlphaFoldDB" id="A0A916XR09"/>
<comment type="caution">
    <text evidence="2">The sequence shown here is derived from an EMBL/GenBank/DDBJ whole genome shotgun (WGS) entry which is preliminary data.</text>
</comment>
<keyword evidence="1" id="KW-0732">Signal</keyword>
<evidence type="ECO:0000313" key="3">
    <source>
        <dbReference type="Proteomes" id="UP000613160"/>
    </source>
</evidence>
<organism evidence="2 3">
    <name type="scientific">Aureimonas glaciei</name>
    <dbReference type="NCBI Taxonomy" id="1776957"/>
    <lineage>
        <taxon>Bacteria</taxon>
        <taxon>Pseudomonadati</taxon>
        <taxon>Pseudomonadota</taxon>
        <taxon>Alphaproteobacteria</taxon>
        <taxon>Hyphomicrobiales</taxon>
        <taxon>Aurantimonadaceae</taxon>
        <taxon>Aureimonas</taxon>
    </lineage>
</organism>
<protein>
    <submittedName>
        <fullName evidence="2">Uncharacterized protein</fullName>
    </submittedName>
</protein>
<sequence length="177" mass="19098">MSIPFAKALWRSGPLLALFLALPFGASVPASAAEPSPPDYRDDRSTPEAVIGSLYNAIDRQEYLRAYSYFRDEPDLPDFETFAAGYAKTARTRVRMGQPTEEGGAGSLYFSLPVAVEAIGTDGRAEVFTGCYELRLVQPAVQVTPPFKPMGIVKGKLAKVTTPFDAATGTCPDRGLQ</sequence>
<reference evidence="2" key="1">
    <citation type="journal article" date="2014" name="Int. J. Syst. Evol. Microbiol.">
        <title>Complete genome sequence of Corynebacterium casei LMG S-19264T (=DSM 44701T), isolated from a smear-ripened cheese.</title>
        <authorList>
            <consortium name="US DOE Joint Genome Institute (JGI-PGF)"/>
            <person name="Walter F."/>
            <person name="Albersmeier A."/>
            <person name="Kalinowski J."/>
            <person name="Ruckert C."/>
        </authorList>
    </citation>
    <scope>NUCLEOTIDE SEQUENCE</scope>
    <source>
        <strain evidence="2">CGMCC 1.15493</strain>
    </source>
</reference>
<feature type="signal peptide" evidence="1">
    <location>
        <begin position="1"/>
        <end position="32"/>
    </location>
</feature>
<evidence type="ECO:0000256" key="1">
    <source>
        <dbReference type="SAM" id="SignalP"/>
    </source>
</evidence>
<evidence type="ECO:0000313" key="2">
    <source>
        <dbReference type="EMBL" id="GGD01484.1"/>
    </source>
</evidence>
<feature type="chain" id="PRO_5037690079" evidence="1">
    <location>
        <begin position="33"/>
        <end position="177"/>
    </location>
</feature>
<reference evidence="2" key="2">
    <citation type="submission" date="2020-09" db="EMBL/GenBank/DDBJ databases">
        <authorList>
            <person name="Sun Q."/>
            <person name="Zhou Y."/>
        </authorList>
    </citation>
    <scope>NUCLEOTIDE SEQUENCE</scope>
    <source>
        <strain evidence="2">CGMCC 1.15493</strain>
    </source>
</reference>
<dbReference type="EMBL" id="BMJJ01000001">
    <property type="protein sequence ID" value="GGD01484.1"/>
    <property type="molecule type" value="Genomic_DNA"/>
</dbReference>
<accession>A0A916XR09</accession>
<name>A0A916XR09_9HYPH</name>
<keyword evidence="3" id="KW-1185">Reference proteome</keyword>